<dbReference type="GO" id="GO:0006896">
    <property type="term" value="P:Golgi to vacuole transport"/>
    <property type="evidence" value="ECO:0007669"/>
    <property type="project" value="EnsemblFungi"/>
</dbReference>
<dbReference type="GO" id="GO:0042144">
    <property type="term" value="P:vacuole fusion, non-autophagic"/>
    <property type="evidence" value="ECO:0007669"/>
    <property type="project" value="EnsemblFungi"/>
</dbReference>
<dbReference type="GO" id="GO:0048278">
    <property type="term" value="P:vesicle docking"/>
    <property type="evidence" value="ECO:0007669"/>
    <property type="project" value="EnsemblFungi"/>
</dbReference>
<dbReference type="OrthoDB" id="10262287at2759"/>
<dbReference type="GO" id="GO:0035542">
    <property type="term" value="P:regulation of SNARE complex assembly"/>
    <property type="evidence" value="ECO:0007669"/>
    <property type="project" value="EnsemblFungi"/>
</dbReference>
<dbReference type="Gene3D" id="1.25.40.850">
    <property type="match status" value="1"/>
</dbReference>
<dbReference type="GeneID" id="11503756"/>
<dbReference type="InParanoid" id="G8ZUR1"/>
<dbReference type="InterPro" id="IPR001619">
    <property type="entry name" value="Sec1-like"/>
</dbReference>
<dbReference type="InterPro" id="IPR036045">
    <property type="entry name" value="Sec1-like_sf"/>
</dbReference>
<gene>
    <name evidence="2" type="primary">TDEL0E01120</name>
    <name evidence="2" type="ORF">TDEL_0E01120</name>
</gene>
<dbReference type="GO" id="GO:0033263">
    <property type="term" value="C:CORVET complex"/>
    <property type="evidence" value="ECO:0007669"/>
    <property type="project" value="EnsemblFungi"/>
</dbReference>
<dbReference type="Pfam" id="PF00995">
    <property type="entry name" value="Sec1"/>
    <property type="match status" value="1"/>
</dbReference>
<dbReference type="SUPFAM" id="SSF56815">
    <property type="entry name" value="Sec1/munc18-like (SM) proteins"/>
    <property type="match status" value="1"/>
</dbReference>
<evidence type="ECO:0000256" key="1">
    <source>
        <dbReference type="ARBA" id="ARBA00009884"/>
    </source>
</evidence>
<dbReference type="GO" id="GO:0035091">
    <property type="term" value="F:phosphatidylinositol binding"/>
    <property type="evidence" value="ECO:0007669"/>
    <property type="project" value="EnsemblFungi"/>
</dbReference>
<dbReference type="GO" id="GO:0005524">
    <property type="term" value="F:ATP binding"/>
    <property type="evidence" value="ECO:0007669"/>
    <property type="project" value="EnsemblFungi"/>
</dbReference>
<organism evidence="2 3">
    <name type="scientific">Torulaspora delbrueckii</name>
    <name type="common">Yeast</name>
    <name type="synonym">Candida colliculosa</name>
    <dbReference type="NCBI Taxonomy" id="4950"/>
    <lineage>
        <taxon>Eukaryota</taxon>
        <taxon>Fungi</taxon>
        <taxon>Dikarya</taxon>
        <taxon>Ascomycota</taxon>
        <taxon>Saccharomycotina</taxon>
        <taxon>Saccharomycetes</taxon>
        <taxon>Saccharomycetales</taxon>
        <taxon>Saccharomycetaceae</taxon>
        <taxon>Torulaspora</taxon>
    </lineage>
</organism>
<dbReference type="GO" id="GO:0099022">
    <property type="term" value="P:vesicle tethering"/>
    <property type="evidence" value="ECO:0007669"/>
    <property type="project" value="EnsemblFungi"/>
</dbReference>
<dbReference type="GO" id="GO:0031901">
    <property type="term" value="C:early endosome membrane"/>
    <property type="evidence" value="ECO:0007669"/>
    <property type="project" value="EnsemblFungi"/>
</dbReference>
<sequence length="669" mass="75874">MNSQWNTRQFTKKLGASLCQTLREVSAVDQILVVQPELVATLGDLLTFSQLTSSTPVRKILVLGNQTKLDITDILSTMVEMDLVFLIDVRSDLCLPKELISTVSDLKLQTMSILYCTWESQMSNDLLKRATKRGSKLSHFIRSQLPNKIDVQLYPWNMLAFPQIDDNVLLCNILYNSDGQNLFSPNVSSQQSATRAILVDNMVDCLQSLLQETHSTITHAVSFGLESQKILHLLRQRVERSEDEEEVFIKETLYGDKYSGLEKDLIVFDRDMDPMTPLLTQLTYSGLLDDLHGLTPDGKVKGLDDVSLKCDKDSIWDDLKFLNFGALGPRLNYIARELQDKYDARHKAESVGEIKQFVDSLGSLQERQKLLKVHTTLSSDILKEVEKDESVQLNRILELEQDLLLGNLDNKSSCDSILDLLYEGQVGLKRIMRLLCLSSICKNGLRDKDYELLKKEMIDTFGIEICFQLERLAANGVITTKTLSTKQYSSIWRREYHYISAWLDTMPPVDDEIRESHITNGNDAANPKDATFAYCGVVPIVTRLVQLLYDRSILSKHYASQQPFIISREPSTAKTEELFEQMYGKAGIVTEESWLPAVKKNKKRVTIGKTSNKVSDITIVVFLGGVTLGEIATLRFLQDRLREKGINKRFIIVSDGLINGNRYIDSSMR</sequence>
<dbReference type="HOGENOM" id="CLU_398604_0_0_1"/>
<dbReference type="GO" id="GO:0032889">
    <property type="term" value="P:regulation of vacuole fusion, non-autophagic"/>
    <property type="evidence" value="ECO:0007669"/>
    <property type="project" value="EnsemblFungi"/>
</dbReference>
<dbReference type="GO" id="GO:0030897">
    <property type="term" value="C:HOPS complex"/>
    <property type="evidence" value="ECO:0007669"/>
    <property type="project" value="EnsemblFungi"/>
</dbReference>
<dbReference type="InterPro" id="IPR027482">
    <property type="entry name" value="Sec1-like_dom2"/>
</dbReference>
<comment type="similarity">
    <text evidence="1">Belongs to the STXBP/unc-18/SEC1 family.</text>
</comment>
<evidence type="ECO:0000313" key="3">
    <source>
        <dbReference type="Proteomes" id="UP000005627"/>
    </source>
</evidence>
<evidence type="ECO:0000313" key="2">
    <source>
        <dbReference type="EMBL" id="CCE92355.1"/>
    </source>
</evidence>
<keyword evidence="3" id="KW-1185">Reference proteome</keyword>
<dbReference type="AlphaFoldDB" id="G8ZUR1"/>
<dbReference type="GO" id="GO:0051469">
    <property type="term" value="P:vesicle fusion with vacuole"/>
    <property type="evidence" value="ECO:0007669"/>
    <property type="project" value="EnsemblFungi"/>
</dbReference>
<dbReference type="GO" id="GO:0034727">
    <property type="term" value="P:piecemeal microautophagy of the nucleus"/>
    <property type="evidence" value="ECO:0007669"/>
    <property type="project" value="EnsemblFungi"/>
</dbReference>
<dbReference type="GO" id="GO:0000329">
    <property type="term" value="C:fungal-type vacuole membrane"/>
    <property type="evidence" value="ECO:0007669"/>
    <property type="project" value="EnsemblFungi"/>
</dbReference>
<protein>
    <submittedName>
        <fullName evidence="2">Uncharacterized protein</fullName>
    </submittedName>
</protein>
<dbReference type="FunCoup" id="G8ZUR1">
    <property type="interactions" value="780"/>
</dbReference>
<dbReference type="InterPro" id="IPR043155">
    <property type="entry name" value="VPS33_dom3b"/>
</dbReference>
<dbReference type="GO" id="GO:0006623">
    <property type="term" value="P:protein targeting to vacuole"/>
    <property type="evidence" value="ECO:0007669"/>
    <property type="project" value="EnsemblFungi"/>
</dbReference>
<dbReference type="RefSeq" id="XP_003681566.1">
    <property type="nucleotide sequence ID" value="XM_003681518.1"/>
</dbReference>
<dbReference type="STRING" id="1076872.G8ZUR1"/>
<dbReference type="Gene3D" id="3.90.830.10">
    <property type="entry name" value="Syntaxin Binding Protein 1, Chain A, domain 2"/>
    <property type="match status" value="1"/>
</dbReference>
<dbReference type="GO" id="GO:0005829">
    <property type="term" value="C:cytosol"/>
    <property type="evidence" value="ECO:0007669"/>
    <property type="project" value="EnsemblFungi"/>
</dbReference>
<reference evidence="2 3" key="1">
    <citation type="journal article" date="2011" name="Proc. Natl. Acad. Sci. U.S.A.">
        <title>Evolutionary erosion of yeast sex chromosomes by mating-type switching accidents.</title>
        <authorList>
            <person name="Gordon J.L."/>
            <person name="Armisen D."/>
            <person name="Proux-Wera E."/>
            <person name="Oheigeartaigh S.S."/>
            <person name="Byrne K.P."/>
            <person name="Wolfe K.H."/>
        </authorList>
    </citation>
    <scope>NUCLEOTIDE SEQUENCE [LARGE SCALE GENOMIC DNA]</scope>
    <source>
        <strain evidence="3">ATCC 10662 / CBS 1146 / NBRC 0425 / NCYC 2629 / NRRL Y-866</strain>
    </source>
</reference>
<dbReference type="Proteomes" id="UP000005627">
    <property type="component" value="Chromosome 5"/>
</dbReference>
<accession>G8ZUR1</accession>
<dbReference type="EMBL" id="HE616746">
    <property type="protein sequence ID" value="CCE92355.1"/>
    <property type="molecule type" value="Genomic_DNA"/>
</dbReference>
<dbReference type="KEGG" id="tdl:TDEL_0E01120"/>
<dbReference type="Gene3D" id="3.40.50.1910">
    <property type="match status" value="2"/>
</dbReference>
<dbReference type="InterPro" id="IPR043127">
    <property type="entry name" value="Sec-1-like_dom3a"/>
</dbReference>
<name>G8ZUR1_TORDE</name>
<dbReference type="PANTHER" id="PTHR11679">
    <property type="entry name" value="VESICLE PROTEIN SORTING-ASSOCIATED"/>
    <property type="match status" value="1"/>
</dbReference>
<proteinExistence type="inferred from homology"/>
<dbReference type="GO" id="GO:0006897">
    <property type="term" value="P:endocytosis"/>
    <property type="evidence" value="ECO:0007669"/>
    <property type="project" value="EnsemblFungi"/>
</dbReference>
<dbReference type="eggNOG" id="KOG1302">
    <property type="taxonomic scope" value="Eukaryota"/>
</dbReference>